<dbReference type="Pfam" id="PF07690">
    <property type="entry name" value="MFS_1"/>
    <property type="match status" value="1"/>
</dbReference>
<dbReference type="InterPro" id="IPR036259">
    <property type="entry name" value="MFS_trans_sf"/>
</dbReference>
<sequence>METLPEIAKLHHRDDYVDIHLQVVSIDEVVYQNVEASNQNAFHGSAASGYQPSLERSLDGSSLRQILGNNEGVGFGSGNETESYPDGGREAWLVVLGSFVGVVFHFGLINSLGPIQTYISTHQLSDVAPSTIAWIFSIFLTTNFGFCLLGGTLFDYYGSRIPMSVGVVLTTGGLLGTANAQYVYQFILFFSLCTGLGLAFLQTPLFCLVAHWFSQKRALAAGLVTLGVSVGGVIIPLMLSSLYSSVGFTWAIRVLASLCFVTSGVSIWLTKERFRKTSNGVLATPEGQTQISKPLLYRFAGYINNVFDLKAFKNPRFTLCALGMAGAEVYLITAITYFSSYAMAQGVDEKAAYLMITVINASGVLGRSLPGILAYKFGAFNVIVGMLTAVTVCIFALWFPLGHNLSVLYTFAVLLGITSASVLSLAPVCLAQVTPIQSYGRCYAMVFFMVAMGNLVFIPLSGLLIGTGSKENYGHFVLFCGFLSALVTTWFCAARYYLVGGKISVRV</sequence>
<feature type="transmembrane region" description="Helical" evidence="3">
    <location>
        <begin position="407"/>
        <end position="430"/>
    </location>
</feature>
<evidence type="ECO:0000256" key="2">
    <source>
        <dbReference type="ARBA" id="ARBA00006727"/>
    </source>
</evidence>
<dbReference type="Gene3D" id="1.20.1250.20">
    <property type="entry name" value="MFS general substrate transporter like domains"/>
    <property type="match status" value="1"/>
</dbReference>
<dbReference type="GeneID" id="30146420"/>
<dbReference type="GO" id="GO:0016020">
    <property type="term" value="C:membrane"/>
    <property type="evidence" value="ECO:0007669"/>
    <property type="project" value="UniProtKB-SubCell"/>
</dbReference>
<dbReference type="GO" id="GO:0022857">
    <property type="term" value="F:transmembrane transporter activity"/>
    <property type="evidence" value="ECO:0007669"/>
    <property type="project" value="InterPro"/>
</dbReference>
<feature type="transmembrane region" description="Helical" evidence="3">
    <location>
        <begin position="250"/>
        <end position="269"/>
    </location>
</feature>
<dbReference type="RefSeq" id="XP_018986087.1">
    <property type="nucleotide sequence ID" value="XM_019128567.1"/>
</dbReference>
<dbReference type="PROSITE" id="PS50850">
    <property type="entry name" value="MFS"/>
    <property type="match status" value="1"/>
</dbReference>
<dbReference type="InterPro" id="IPR020846">
    <property type="entry name" value="MFS_dom"/>
</dbReference>
<dbReference type="AlphaFoldDB" id="A0A1E3QST9"/>
<feature type="transmembrane region" description="Helical" evidence="3">
    <location>
        <begin position="132"/>
        <end position="154"/>
    </location>
</feature>
<feature type="transmembrane region" description="Helical" evidence="3">
    <location>
        <begin position="476"/>
        <end position="498"/>
    </location>
</feature>
<feature type="transmembrane region" description="Helical" evidence="3">
    <location>
        <begin position="186"/>
        <end position="211"/>
    </location>
</feature>
<keyword evidence="3" id="KW-0472">Membrane</keyword>
<feature type="transmembrane region" description="Helical" evidence="3">
    <location>
        <begin position="377"/>
        <end position="401"/>
    </location>
</feature>
<dbReference type="SUPFAM" id="SSF103473">
    <property type="entry name" value="MFS general substrate transporter"/>
    <property type="match status" value="1"/>
</dbReference>
<organism evidence="5 6">
    <name type="scientific">Babjeviella inositovora NRRL Y-12698</name>
    <dbReference type="NCBI Taxonomy" id="984486"/>
    <lineage>
        <taxon>Eukaryota</taxon>
        <taxon>Fungi</taxon>
        <taxon>Dikarya</taxon>
        <taxon>Ascomycota</taxon>
        <taxon>Saccharomycotina</taxon>
        <taxon>Pichiomycetes</taxon>
        <taxon>Serinales incertae sedis</taxon>
        <taxon>Babjeviella</taxon>
    </lineage>
</organism>
<dbReference type="OrthoDB" id="6509908at2759"/>
<feature type="transmembrane region" description="Helical" evidence="3">
    <location>
        <begin position="351"/>
        <end position="370"/>
    </location>
</feature>
<keyword evidence="3" id="KW-0812">Transmembrane</keyword>
<keyword evidence="3" id="KW-1133">Transmembrane helix</keyword>
<feature type="transmembrane region" description="Helical" evidence="3">
    <location>
        <begin position="91"/>
        <end position="112"/>
    </location>
</feature>
<evidence type="ECO:0000256" key="1">
    <source>
        <dbReference type="ARBA" id="ARBA00004141"/>
    </source>
</evidence>
<comment type="subcellular location">
    <subcellularLocation>
        <location evidence="1">Membrane</location>
        <topology evidence="1">Multi-pass membrane protein</topology>
    </subcellularLocation>
</comment>
<dbReference type="InterPro" id="IPR011701">
    <property type="entry name" value="MFS"/>
</dbReference>
<feature type="transmembrane region" description="Helical" evidence="3">
    <location>
        <begin position="161"/>
        <end position="180"/>
    </location>
</feature>
<accession>A0A1E3QST9</accession>
<evidence type="ECO:0000313" key="6">
    <source>
        <dbReference type="Proteomes" id="UP000094336"/>
    </source>
</evidence>
<dbReference type="InterPro" id="IPR050327">
    <property type="entry name" value="Proton-linked_MCT"/>
</dbReference>
<evidence type="ECO:0000259" key="4">
    <source>
        <dbReference type="PROSITE" id="PS50850"/>
    </source>
</evidence>
<feature type="domain" description="Major facilitator superfamily (MFS) profile" evidence="4">
    <location>
        <begin position="91"/>
        <end position="507"/>
    </location>
</feature>
<gene>
    <name evidence="5" type="ORF">BABINDRAFT_160972</name>
</gene>
<protein>
    <recommendedName>
        <fullName evidence="4">Major facilitator superfamily (MFS) profile domain-containing protein</fullName>
    </recommendedName>
</protein>
<reference evidence="6" key="1">
    <citation type="submission" date="2016-05" db="EMBL/GenBank/DDBJ databases">
        <title>Comparative genomics of biotechnologically important yeasts.</title>
        <authorList>
            <consortium name="DOE Joint Genome Institute"/>
            <person name="Riley R."/>
            <person name="Haridas S."/>
            <person name="Wolfe K.H."/>
            <person name="Lopes M.R."/>
            <person name="Hittinger C.T."/>
            <person name="Goker M."/>
            <person name="Salamov A."/>
            <person name="Wisecaver J."/>
            <person name="Long T.M."/>
            <person name="Aerts A.L."/>
            <person name="Barry K."/>
            <person name="Choi C."/>
            <person name="Clum A."/>
            <person name="Coughlan A.Y."/>
            <person name="Deshpande S."/>
            <person name="Douglass A.P."/>
            <person name="Hanson S.J."/>
            <person name="Klenk H.-P."/>
            <person name="Labutti K."/>
            <person name="Lapidus A."/>
            <person name="Lindquist E."/>
            <person name="Lipzen A."/>
            <person name="Meier-Kolthoff J.P."/>
            <person name="Ohm R.A."/>
            <person name="Otillar R.P."/>
            <person name="Pangilinan J."/>
            <person name="Peng Y."/>
            <person name="Rokas A."/>
            <person name="Rosa C.A."/>
            <person name="Scheuner C."/>
            <person name="Sibirny A.A."/>
            <person name="Slot J.C."/>
            <person name="Stielow J.B."/>
            <person name="Sun H."/>
            <person name="Kurtzman C.P."/>
            <person name="Blackwell M."/>
            <person name="Grigoriev I.V."/>
            <person name="Jeffries T.W."/>
        </authorList>
    </citation>
    <scope>NUCLEOTIDE SEQUENCE [LARGE SCALE GENOMIC DNA]</scope>
    <source>
        <strain evidence="6">NRRL Y-12698</strain>
    </source>
</reference>
<dbReference type="Proteomes" id="UP000094336">
    <property type="component" value="Unassembled WGS sequence"/>
</dbReference>
<dbReference type="EMBL" id="KV454429">
    <property type="protein sequence ID" value="ODQ80759.1"/>
    <property type="molecule type" value="Genomic_DNA"/>
</dbReference>
<evidence type="ECO:0000256" key="3">
    <source>
        <dbReference type="SAM" id="Phobius"/>
    </source>
</evidence>
<evidence type="ECO:0000313" key="5">
    <source>
        <dbReference type="EMBL" id="ODQ80759.1"/>
    </source>
</evidence>
<dbReference type="PANTHER" id="PTHR11360:SF177">
    <property type="entry name" value="RIBOFLAVIN TRANSPORTER MCH5"/>
    <property type="match status" value="1"/>
</dbReference>
<dbReference type="GO" id="GO:0032218">
    <property type="term" value="P:riboflavin transport"/>
    <property type="evidence" value="ECO:0007669"/>
    <property type="project" value="TreeGrafter"/>
</dbReference>
<feature type="transmembrane region" description="Helical" evidence="3">
    <location>
        <begin position="442"/>
        <end position="464"/>
    </location>
</feature>
<comment type="similarity">
    <text evidence="2">Belongs to the major facilitator superfamily. Monocarboxylate porter (TC 2.A.1.13) family.</text>
</comment>
<feature type="transmembrane region" description="Helical" evidence="3">
    <location>
        <begin position="218"/>
        <end position="238"/>
    </location>
</feature>
<dbReference type="PANTHER" id="PTHR11360">
    <property type="entry name" value="MONOCARBOXYLATE TRANSPORTER"/>
    <property type="match status" value="1"/>
</dbReference>
<proteinExistence type="inferred from homology"/>
<name>A0A1E3QST9_9ASCO</name>
<keyword evidence="6" id="KW-1185">Reference proteome</keyword>
<feature type="transmembrane region" description="Helical" evidence="3">
    <location>
        <begin position="317"/>
        <end position="339"/>
    </location>
</feature>